<gene>
    <name evidence="5" type="ordered locus">Desdi_3431</name>
</gene>
<name>L0FC67_DESDL</name>
<dbReference type="InterPro" id="IPR050397">
    <property type="entry name" value="Env_Response_Regulators"/>
</dbReference>
<dbReference type="PROSITE" id="PS50042">
    <property type="entry name" value="CNMP_BINDING_3"/>
    <property type="match status" value="1"/>
</dbReference>
<keyword evidence="2" id="KW-0238">DNA-binding</keyword>
<dbReference type="GO" id="GO:0005829">
    <property type="term" value="C:cytosol"/>
    <property type="evidence" value="ECO:0007669"/>
    <property type="project" value="TreeGrafter"/>
</dbReference>
<evidence type="ECO:0000256" key="1">
    <source>
        <dbReference type="ARBA" id="ARBA00023015"/>
    </source>
</evidence>
<accession>L0FC67</accession>
<protein>
    <submittedName>
        <fullName evidence="5">cAMP-binding protein</fullName>
    </submittedName>
</protein>
<dbReference type="Gene3D" id="2.60.120.10">
    <property type="entry name" value="Jelly Rolls"/>
    <property type="match status" value="1"/>
</dbReference>
<dbReference type="AlphaFoldDB" id="L0FC67"/>
<proteinExistence type="predicted"/>
<dbReference type="HOGENOM" id="CLU_080932_0_0_9"/>
<evidence type="ECO:0000256" key="2">
    <source>
        <dbReference type="ARBA" id="ARBA00023125"/>
    </source>
</evidence>
<dbReference type="GO" id="GO:0003700">
    <property type="term" value="F:DNA-binding transcription factor activity"/>
    <property type="evidence" value="ECO:0007669"/>
    <property type="project" value="TreeGrafter"/>
</dbReference>
<dbReference type="PANTHER" id="PTHR24567">
    <property type="entry name" value="CRP FAMILY TRANSCRIPTIONAL REGULATORY PROTEIN"/>
    <property type="match status" value="1"/>
</dbReference>
<dbReference type="Proteomes" id="UP000010797">
    <property type="component" value="Chromosome"/>
</dbReference>
<dbReference type="SUPFAM" id="SSF51206">
    <property type="entry name" value="cAMP-binding domain-like"/>
    <property type="match status" value="1"/>
</dbReference>
<dbReference type="GO" id="GO:0003677">
    <property type="term" value="F:DNA binding"/>
    <property type="evidence" value="ECO:0007669"/>
    <property type="project" value="UniProtKB-KW"/>
</dbReference>
<keyword evidence="6" id="KW-1185">Reference proteome</keyword>
<dbReference type="Pfam" id="PF00027">
    <property type="entry name" value="cNMP_binding"/>
    <property type="match status" value="1"/>
</dbReference>
<evidence type="ECO:0000313" key="5">
    <source>
        <dbReference type="EMBL" id="AGA70817.1"/>
    </source>
</evidence>
<dbReference type="InterPro" id="IPR018490">
    <property type="entry name" value="cNMP-bd_dom_sf"/>
</dbReference>
<dbReference type="EMBL" id="CP003344">
    <property type="protein sequence ID" value="AGA70817.1"/>
    <property type="molecule type" value="Genomic_DNA"/>
</dbReference>
<dbReference type="Pfam" id="PF13545">
    <property type="entry name" value="HTH_Crp_2"/>
    <property type="match status" value="1"/>
</dbReference>
<reference evidence="6" key="1">
    <citation type="submission" date="2012-02" db="EMBL/GenBank/DDBJ databases">
        <title>Complete sequence of Desulfitobacterium dichloroeliminans LMG P-21439.</title>
        <authorList>
            <person name="Lucas S."/>
            <person name="Han J."/>
            <person name="Lapidus A."/>
            <person name="Cheng J.-F."/>
            <person name="Goodwin L."/>
            <person name="Pitluck S."/>
            <person name="Peters L."/>
            <person name="Ovchinnikova G."/>
            <person name="Teshima H."/>
            <person name="Detter J.C."/>
            <person name="Han C."/>
            <person name="Tapia R."/>
            <person name="Land M."/>
            <person name="Hauser L."/>
            <person name="Kyrpides N."/>
            <person name="Ivanova N."/>
            <person name="Pagani I."/>
            <person name="Kruse T."/>
            <person name="de Vos W.M."/>
            <person name="Boon N."/>
            <person name="Smidt H."/>
            <person name="Woyke T."/>
        </authorList>
    </citation>
    <scope>NUCLEOTIDE SEQUENCE [LARGE SCALE GENOMIC DNA]</scope>
    <source>
        <strain evidence="6">LMG P-21439 / DCA1</strain>
    </source>
</reference>
<dbReference type="KEGG" id="ddl:Desdi_3431"/>
<organism evidence="5 6">
    <name type="scientific">Desulfitobacterium dichloroeliminans (strain LMG P-21439 / DCA1)</name>
    <dbReference type="NCBI Taxonomy" id="871963"/>
    <lineage>
        <taxon>Bacteria</taxon>
        <taxon>Bacillati</taxon>
        <taxon>Bacillota</taxon>
        <taxon>Clostridia</taxon>
        <taxon>Eubacteriales</taxon>
        <taxon>Desulfitobacteriaceae</taxon>
        <taxon>Desulfitobacterium</taxon>
    </lineage>
</organism>
<dbReference type="OrthoDB" id="9798104at2"/>
<dbReference type="InterPro" id="IPR014710">
    <property type="entry name" value="RmlC-like_jellyroll"/>
</dbReference>
<dbReference type="InterPro" id="IPR036390">
    <property type="entry name" value="WH_DNA-bd_sf"/>
</dbReference>
<feature type="domain" description="Cyclic nucleotide-binding" evidence="4">
    <location>
        <begin position="1"/>
        <end position="100"/>
    </location>
</feature>
<evidence type="ECO:0000256" key="3">
    <source>
        <dbReference type="ARBA" id="ARBA00023163"/>
    </source>
</evidence>
<dbReference type="InterPro" id="IPR036388">
    <property type="entry name" value="WH-like_DNA-bd_sf"/>
</dbReference>
<dbReference type="SMART" id="SM00419">
    <property type="entry name" value="HTH_CRP"/>
    <property type="match status" value="1"/>
</dbReference>
<dbReference type="STRING" id="871963.Desdi_3431"/>
<dbReference type="InterPro" id="IPR000595">
    <property type="entry name" value="cNMP-bd_dom"/>
</dbReference>
<dbReference type="InterPro" id="IPR012318">
    <property type="entry name" value="HTH_CRP"/>
</dbReference>
<dbReference type="SUPFAM" id="SSF46785">
    <property type="entry name" value="Winged helix' DNA-binding domain"/>
    <property type="match status" value="1"/>
</dbReference>
<keyword evidence="1" id="KW-0805">Transcription regulation</keyword>
<dbReference type="Gene3D" id="1.10.10.10">
    <property type="entry name" value="Winged helix-like DNA-binding domain superfamily/Winged helix DNA-binding domain"/>
    <property type="match status" value="1"/>
</dbReference>
<keyword evidence="3" id="KW-0804">Transcription</keyword>
<sequence length="214" mass="24687">MNLKDISMKTYCEFKKGEHIIHQQEKIDYVYIITSGICYRTHISETGAEILYGIKRANTGLESVIGILVLFNGGISTSNFVAHTKCCCYKVPYETFYQYVISQQDLCVEMLHLAMKEYRAVTERFHAQSHKNNFGLLCKLLLDHSSIVDGKRSVEVDYNNKLLSEYLGIHQVTVSKMLKFLKEDGVIKKETNGIVILDESKLSRYVNEDKTMYW</sequence>
<dbReference type="CDD" id="cd00038">
    <property type="entry name" value="CAP_ED"/>
    <property type="match status" value="1"/>
</dbReference>
<dbReference type="eggNOG" id="COG0664">
    <property type="taxonomic scope" value="Bacteria"/>
</dbReference>
<dbReference type="PANTHER" id="PTHR24567:SF26">
    <property type="entry name" value="REGULATORY PROTEIN YEIL"/>
    <property type="match status" value="1"/>
</dbReference>
<dbReference type="RefSeq" id="WP_015263773.1">
    <property type="nucleotide sequence ID" value="NC_019903.1"/>
</dbReference>
<evidence type="ECO:0000259" key="4">
    <source>
        <dbReference type="PROSITE" id="PS50042"/>
    </source>
</evidence>
<evidence type="ECO:0000313" key="6">
    <source>
        <dbReference type="Proteomes" id="UP000010797"/>
    </source>
</evidence>